<dbReference type="InterPro" id="IPR038296">
    <property type="entry name" value="ParD_sf"/>
</dbReference>
<dbReference type="EMBL" id="BHVQ01000037">
    <property type="protein sequence ID" value="GCA80821.1"/>
    <property type="molecule type" value="Genomic_DNA"/>
</dbReference>
<dbReference type="Gene3D" id="6.10.10.120">
    <property type="entry name" value="Antitoxin ParD1-like"/>
    <property type="match status" value="1"/>
</dbReference>
<evidence type="ECO:0000313" key="1">
    <source>
        <dbReference type="EMBL" id="GCA80821.1"/>
    </source>
</evidence>
<gene>
    <name evidence="1" type="ORF">MiTs_02830</name>
</gene>
<dbReference type="Proteomes" id="UP000324689">
    <property type="component" value="Unassembled WGS sequence"/>
</dbReference>
<reference evidence="1 2" key="1">
    <citation type="submission" date="2018-09" db="EMBL/GenBank/DDBJ databases">
        <title>Evolutionary history of phycoerythrin pigmentation in the water bloom-forming cyanobacterium Microcystis aeruginosa.</title>
        <authorList>
            <person name="Tanabe Y."/>
            <person name="Tanabe Y."/>
            <person name="Yamaguchi H."/>
        </authorList>
    </citation>
    <scope>NUCLEOTIDE SEQUENCE [LARGE SCALE GENOMIC DNA]</scope>
    <source>
        <strain evidence="1 2">NIES-2521</strain>
    </source>
</reference>
<comment type="caution">
    <text evidence="1">The sequence shown here is derived from an EMBL/GenBank/DDBJ whole genome shotgun (WGS) entry which is preliminary data.</text>
</comment>
<proteinExistence type="predicted"/>
<dbReference type="RefSeq" id="WP_149976266.1">
    <property type="nucleotide sequence ID" value="NZ_BHVQ01000037.1"/>
</dbReference>
<evidence type="ECO:0008006" key="3">
    <source>
        <dbReference type="Google" id="ProtNLM"/>
    </source>
</evidence>
<sequence length="123" mass="14299">MNITLNPELEQLINSQLATGNYNSIEDLLKDALLNLADKQNRQTLSQKVKELFDKTQSLAGVQDITEEDIAAEIEAYWREDLKEKWTKWFQEVEEMALTGSEISEKDYENILMDKYKQQGLIL</sequence>
<dbReference type="AlphaFoldDB" id="A0A5A5S5S5"/>
<evidence type="ECO:0000313" key="2">
    <source>
        <dbReference type="Proteomes" id="UP000324689"/>
    </source>
</evidence>
<organism evidence="1 2">
    <name type="scientific">Microcystis aeruginosa NIES-2521</name>
    <dbReference type="NCBI Taxonomy" id="2303983"/>
    <lineage>
        <taxon>Bacteria</taxon>
        <taxon>Bacillati</taxon>
        <taxon>Cyanobacteriota</taxon>
        <taxon>Cyanophyceae</taxon>
        <taxon>Oscillatoriophycideae</taxon>
        <taxon>Chroococcales</taxon>
        <taxon>Microcystaceae</taxon>
        <taxon>Microcystis</taxon>
    </lineage>
</organism>
<name>A0A5A5S5S5_MICAE</name>
<accession>A0A5A5S5S5</accession>
<protein>
    <recommendedName>
        <fullName evidence="3">Type II toxin-antitoxin system ParD family antitoxin</fullName>
    </recommendedName>
</protein>